<evidence type="ECO:0000259" key="2">
    <source>
        <dbReference type="Pfam" id="PF23572"/>
    </source>
</evidence>
<accession>A0A160TF73</accession>
<evidence type="ECO:0000259" key="1">
    <source>
        <dbReference type="Pfam" id="PF23571"/>
    </source>
</evidence>
<gene>
    <name evidence="3" type="ORF">MGWOODY_Tha1811</name>
</gene>
<dbReference type="GO" id="GO:0016881">
    <property type="term" value="F:acid-amino acid ligase activity"/>
    <property type="evidence" value="ECO:0007669"/>
    <property type="project" value="TreeGrafter"/>
</dbReference>
<dbReference type="Pfam" id="PF23572">
    <property type="entry name" value="GH3_C"/>
    <property type="match status" value="1"/>
</dbReference>
<reference evidence="3" key="1">
    <citation type="submission" date="2015-10" db="EMBL/GenBank/DDBJ databases">
        <authorList>
            <person name="Gilbert D.G."/>
        </authorList>
    </citation>
    <scope>NUCLEOTIDE SEQUENCE</scope>
</reference>
<dbReference type="GO" id="GO:0005737">
    <property type="term" value="C:cytoplasm"/>
    <property type="evidence" value="ECO:0007669"/>
    <property type="project" value="TreeGrafter"/>
</dbReference>
<dbReference type="InterPro" id="IPR055378">
    <property type="entry name" value="GH3_C"/>
</dbReference>
<protein>
    <recommendedName>
        <fullName evidence="4">GH3 auxin-responsive promoter</fullName>
    </recommendedName>
</protein>
<dbReference type="InterPro" id="IPR004993">
    <property type="entry name" value="GH3"/>
</dbReference>
<proteinExistence type="predicted"/>
<dbReference type="Pfam" id="PF03321">
    <property type="entry name" value="GH3"/>
    <property type="match status" value="1"/>
</dbReference>
<dbReference type="PANTHER" id="PTHR31901:SF9">
    <property type="entry name" value="GH3 DOMAIN-CONTAINING PROTEIN"/>
    <property type="match status" value="1"/>
</dbReference>
<feature type="domain" description="GH3 C-terminal" evidence="2">
    <location>
        <begin position="433"/>
        <end position="530"/>
    </location>
</feature>
<feature type="domain" description="GH3 middle" evidence="1">
    <location>
        <begin position="340"/>
        <end position="406"/>
    </location>
</feature>
<dbReference type="Pfam" id="PF23571">
    <property type="entry name" value="GH3_M"/>
    <property type="match status" value="1"/>
</dbReference>
<dbReference type="InterPro" id="IPR055377">
    <property type="entry name" value="GH3_M"/>
</dbReference>
<name>A0A160TF73_9ZZZZ</name>
<dbReference type="PANTHER" id="PTHR31901">
    <property type="entry name" value="GH3 DOMAIN-CONTAINING PROTEIN"/>
    <property type="match status" value="1"/>
</dbReference>
<evidence type="ECO:0008006" key="4">
    <source>
        <dbReference type="Google" id="ProtNLM"/>
    </source>
</evidence>
<evidence type="ECO:0000313" key="3">
    <source>
        <dbReference type="EMBL" id="CUS42488.1"/>
    </source>
</evidence>
<sequence length="552" mass="61529">MSALNSLTTSLLHFASSQLTRQGAKKMLESSKQLESIQRAKLQATLALVAGSASGKRHNVSADMSLEEFQQRIPVTDYDHWHDMIVEQQKSNRPMLTSEGCERYQPTSGSTSKIKWIPYTQAFLNELDGAISPWMSDLYSSFPGIKKGRHYWSLSWVPSDLRNQVSESINDDLKLLPWWKRIFMARTMAVPEAVSLAESSEESFFATSCYLASCTDLSFISVWSPTFAMSILQLMQEHRAAIAEVLRTGEWVEPFKTLTYLEAPKNLEAAKIMAAWDGEISPKITKALWPNLALISSWDTSSSKGWAEKLHAIFPHSGFQGKGLWATEGVVTFPIGDKYPLSLNSHFYEFEDLETQEILTAWQLKEGQRVRPILTTGNGLLRYATKDQLLVTGFINQCPCLQFISRIDGVDMVGEKLAPDVAVNLINEFDGKHGIAPVTLLALPSNEFRAKPTYALLCSGDEKAKAHGAELSAQLENSLCQHFHYKLARELGQLAKAELLIVDDAMDVYTSHKIAGGMVAGNIKVEPLVLWQSEQLPEALKVSLNEHAERSA</sequence>
<organism evidence="3">
    <name type="scientific">hydrothermal vent metagenome</name>
    <dbReference type="NCBI Taxonomy" id="652676"/>
    <lineage>
        <taxon>unclassified sequences</taxon>
        <taxon>metagenomes</taxon>
        <taxon>ecological metagenomes</taxon>
    </lineage>
</organism>
<dbReference type="EMBL" id="CZQC01000067">
    <property type="protein sequence ID" value="CUS42488.1"/>
    <property type="molecule type" value="Genomic_DNA"/>
</dbReference>
<dbReference type="AlphaFoldDB" id="A0A160TF73"/>